<evidence type="ECO:0000313" key="1">
    <source>
        <dbReference type="EMBL" id="SJZ41078.1"/>
    </source>
</evidence>
<keyword evidence="2" id="KW-1185">Reference proteome</keyword>
<organism evidence="1 2">
    <name type="scientific">Treponema berlinense</name>
    <dbReference type="NCBI Taxonomy" id="225004"/>
    <lineage>
        <taxon>Bacteria</taxon>
        <taxon>Pseudomonadati</taxon>
        <taxon>Spirochaetota</taxon>
        <taxon>Spirochaetia</taxon>
        <taxon>Spirochaetales</taxon>
        <taxon>Treponemataceae</taxon>
        <taxon>Treponema</taxon>
    </lineage>
</organism>
<evidence type="ECO:0000313" key="2">
    <source>
        <dbReference type="Proteomes" id="UP000190395"/>
    </source>
</evidence>
<name>A0A1T4KF46_9SPIR</name>
<dbReference type="EMBL" id="FUXC01000001">
    <property type="protein sequence ID" value="SJZ41078.1"/>
    <property type="molecule type" value="Genomic_DNA"/>
</dbReference>
<dbReference type="RefSeq" id="WP_143592564.1">
    <property type="nucleotide sequence ID" value="NZ_FUXC01000001.1"/>
</dbReference>
<dbReference type="GeneID" id="303366405"/>
<sequence>MKKVIFLLFFFAVVFSSFGRDYSHFSEYSSEVPALLEGVWQGSDRLLLFSGKNSSFACVLRVFYQWYDDRAAESGQFAQISSRDRNNTGAIHPENISIDFKTIFENSSKTAAAFELRIKYPALKDYVYIPLAVVDGKIFLNFFIREAFYENPVLAGENFNQENLLSKSNFSVLDTEVFFLKDFSAASGITISPPVIKNELLSYVVDGKNFYPVRYWLSQMEESEDRAELFDGKKTFSLPKFIQAAGNLYTCTTGRSSKIRNVKKIENFPVNFIADDDKKIYAYGKEYLVYVPGTGNYEQILNIAEKNNQRRHPPSAPIFPVKEPEFRWKEISDIEVYDVRTWSKRNLDIHK</sequence>
<dbReference type="Proteomes" id="UP000190395">
    <property type="component" value="Unassembled WGS sequence"/>
</dbReference>
<dbReference type="AlphaFoldDB" id="A0A1T4KF46"/>
<protein>
    <submittedName>
        <fullName evidence="1">Uncharacterized protein</fullName>
    </submittedName>
</protein>
<reference evidence="1 2" key="1">
    <citation type="submission" date="2017-02" db="EMBL/GenBank/DDBJ databases">
        <authorList>
            <person name="Peterson S.W."/>
        </authorList>
    </citation>
    <scope>NUCLEOTIDE SEQUENCE [LARGE SCALE GENOMIC DNA]</scope>
    <source>
        <strain evidence="1 2">ATCC BAA-909</strain>
    </source>
</reference>
<dbReference type="STRING" id="225004.SAMN02745152_00125"/>
<proteinExistence type="predicted"/>
<accession>A0A1T4KF46</accession>
<dbReference type="OrthoDB" id="357768at2"/>
<gene>
    <name evidence="1" type="ORF">SAMN02745152_00125</name>
</gene>